<gene>
    <name evidence="2" type="ORF">GCK32_011566</name>
</gene>
<dbReference type="EMBL" id="WIXE01009659">
    <property type="protein sequence ID" value="KAK5978241.1"/>
    <property type="molecule type" value="Genomic_DNA"/>
</dbReference>
<dbReference type="AlphaFoldDB" id="A0AAN8ILS6"/>
<keyword evidence="1" id="KW-0472">Membrane</keyword>
<keyword evidence="1" id="KW-1133">Transmembrane helix</keyword>
<name>A0AAN8ILS6_TRICO</name>
<protein>
    <submittedName>
        <fullName evidence="2">Uncharacterized protein</fullName>
    </submittedName>
</protein>
<comment type="caution">
    <text evidence="2">The sequence shown here is derived from an EMBL/GenBank/DDBJ whole genome shotgun (WGS) entry which is preliminary data.</text>
</comment>
<feature type="transmembrane region" description="Helical" evidence="1">
    <location>
        <begin position="54"/>
        <end position="74"/>
    </location>
</feature>
<feature type="non-terminal residue" evidence="2">
    <location>
        <position position="83"/>
    </location>
</feature>
<evidence type="ECO:0000313" key="3">
    <source>
        <dbReference type="Proteomes" id="UP001331761"/>
    </source>
</evidence>
<evidence type="ECO:0000313" key="2">
    <source>
        <dbReference type="EMBL" id="KAK5978241.1"/>
    </source>
</evidence>
<evidence type="ECO:0000256" key="1">
    <source>
        <dbReference type="SAM" id="Phobius"/>
    </source>
</evidence>
<keyword evidence="1" id="KW-0812">Transmembrane</keyword>
<proteinExistence type="predicted"/>
<keyword evidence="3" id="KW-1185">Reference proteome</keyword>
<accession>A0AAN8ILS6</accession>
<sequence>MIFRMGEMTEVDKCIAAAPLGSKSWNVFRGYLCFWRLIFLLYKKLLCSIFHTPLILSQWLLPIFVAIFVGYQIMLELEIADIK</sequence>
<reference evidence="2 3" key="1">
    <citation type="submission" date="2019-10" db="EMBL/GenBank/DDBJ databases">
        <title>Assembly and Annotation for the nematode Trichostrongylus colubriformis.</title>
        <authorList>
            <person name="Martin J."/>
        </authorList>
    </citation>
    <scope>NUCLEOTIDE SEQUENCE [LARGE SCALE GENOMIC DNA]</scope>
    <source>
        <strain evidence="2">G859</strain>
        <tissue evidence="2">Whole worm</tissue>
    </source>
</reference>
<organism evidence="2 3">
    <name type="scientific">Trichostrongylus colubriformis</name>
    <name type="common">Black scour worm</name>
    <dbReference type="NCBI Taxonomy" id="6319"/>
    <lineage>
        <taxon>Eukaryota</taxon>
        <taxon>Metazoa</taxon>
        <taxon>Ecdysozoa</taxon>
        <taxon>Nematoda</taxon>
        <taxon>Chromadorea</taxon>
        <taxon>Rhabditida</taxon>
        <taxon>Rhabditina</taxon>
        <taxon>Rhabditomorpha</taxon>
        <taxon>Strongyloidea</taxon>
        <taxon>Trichostrongylidae</taxon>
        <taxon>Trichostrongylus</taxon>
    </lineage>
</organism>
<dbReference type="Proteomes" id="UP001331761">
    <property type="component" value="Unassembled WGS sequence"/>
</dbReference>